<evidence type="ECO:0000259" key="2">
    <source>
        <dbReference type="Pfam" id="PF01814"/>
    </source>
</evidence>
<evidence type="ECO:0000313" key="4">
    <source>
        <dbReference type="Proteomes" id="UP000540656"/>
    </source>
</evidence>
<sequence>MSQDVIDLIMRDHREMERMFEQLKSDPDSRPALVPVLTTLLTAHSRAEESEVYPAAREEAGGAEDVEHSQEEHLLADKLALELGELDPGTSEFDSKLAELIDAVSHHVEEEEETVLPTMREGLSADRRAELGEAFLSTRQEHLGDQAEDITKDQLRQQAENLDMPVGDRTKDQLQDDLLEKGDK</sequence>
<dbReference type="PANTHER" id="PTHR35585:SF1">
    <property type="entry name" value="HHE DOMAIN PROTEIN (AFU_ORTHOLOGUE AFUA_4G00730)"/>
    <property type="match status" value="1"/>
</dbReference>
<dbReference type="InterPro" id="IPR012312">
    <property type="entry name" value="Hemerythrin-like"/>
</dbReference>
<protein>
    <submittedName>
        <fullName evidence="3">Hemerythrin superfamily protein</fullName>
    </submittedName>
</protein>
<dbReference type="Proteomes" id="UP000540656">
    <property type="component" value="Unassembled WGS sequence"/>
</dbReference>
<dbReference type="PANTHER" id="PTHR35585">
    <property type="entry name" value="HHE DOMAIN PROTEIN (AFU_ORTHOLOGUE AFUA_4G00730)"/>
    <property type="match status" value="1"/>
</dbReference>
<dbReference type="Pfam" id="PF01814">
    <property type="entry name" value="Hemerythrin"/>
    <property type="match status" value="1"/>
</dbReference>
<reference evidence="3 4" key="1">
    <citation type="submission" date="2020-07" db="EMBL/GenBank/DDBJ databases">
        <title>Sequencing the genomes of 1000 actinobacteria strains.</title>
        <authorList>
            <person name="Klenk H.-P."/>
        </authorList>
    </citation>
    <scope>NUCLEOTIDE SEQUENCE [LARGE SCALE GENOMIC DNA]</scope>
    <source>
        <strain evidence="3 4">DSM 23819</strain>
    </source>
</reference>
<keyword evidence="4" id="KW-1185">Reference proteome</keyword>
<feature type="region of interest" description="Disordered" evidence="1">
    <location>
        <begin position="47"/>
        <end position="68"/>
    </location>
</feature>
<dbReference type="RefSeq" id="WP_179500536.1">
    <property type="nucleotide sequence ID" value="NZ_JACCAA010000001.1"/>
</dbReference>
<dbReference type="EMBL" id="JACCAA010000001">
    <property type="protein sequence ID" value="NYG57231.1"/>
    <property type="molecule type" value="Genomic_DNA"/>
</dbReference>
<feature type="compositionally biased region" description="Basic and acidic residues" evidence="1">
    <location>
        <begin position="139"/>
        <end position="155"/>
    </location>
</feature>
<feature type="domain" description="Hemerythrin-like" evidence="2">
    <location>
        <begin position="5"/>
        <end position="118"/>
    </location>
</feature>
<feature type="region of interest" description="Disordered" evidence="1">
    <location>
        <begin position="131"/>
        <end position="184"/>
    </location>
</feature>
<proteinExistence type="predicted"/>
<gene>
    <name evidence="3" type="ORF">BJ980_000154</name>
</gene>
<dbReference type="AlphaFoldDB" id="A0A7Y9RV61"/>
<comment type="caution">
    <text evidence="3">The sequence shown here is derived from an EMBL/GenBank/DDBJ whole genome shotgun (WGS) entry which is preliminary data.</text>
</comment>
<name>A0A7Y9RV61_9ACTN</name>
<evidence type="ECO:0000313" key="3">
    <source>
        <dbReference type="EMBL" id="NYG57231.1"/>
    </source>
</evidence>
<dbReference type="Gene3D" id="1.20.120.520">
    <property type="entry name" value="nmb1532 protein domain like"/>
    <property type="match status" value="1"/>
</dbReference>
<feature type="compositionally biased region" description="Basic and acidic residues" evidence="1">
    <location>
        <begin position="166"/>
        <end position="184"/>
    </location>
</feature>
<feature type="compositionally biased region" description="Basic and acidic residues" evidence="1">
    <location>
        <begin position="56"/>
        <end position="68"/>
    </location>
</feature>
<organism evidence="3 4">
    <name type="scientific">Nocardioides daedukensis</name>
    <dbReference type="NCBI Taxonomy" id="634462"/>
    <lineage>
        <taxon>Bacteria</taxon>
        <taxon>Bacillati</taxon>
        <taxon>Actinomycetota</taxon>
        <taxon>Actinomycetes</taxon>
        <taxon>Propionibacteriales</taxon>
        <taxon>Nocardioidaceae</taxon>
        <taxon>Nocardioides</taxon>
    </lineage>
</organism>
<evidence type="ECO:0000256" key="1">
    <source>
        <dbReference type="SAM" id="MobiDB-lite"/>
    </source>
</evidence>
<accession>A0A7Y9RV61</accession>